<dbReference type="PANTHER" id="PTHR12639">
    <property type="entry name" value="VITAMIN K-DEPENDENT GAMMA-CARBOXYLASE"/>
    <property type="match status" value="1"/>
</dbReference>
<organism evidence="9 10">
    <name type="scientific">Pyrocoelia pectoralis</name>
    <dbReference type="NCBI Taxonomy" id="417401"/>
    <lineage>
        <taxon>Eukaryota</taxon>
        <taxon>Metazoa</taxon>
        <taxon>Ecdysozoa</taxon>
        <taxon>Arthropoda</taxon>
        <taxon>Hexapoda</taxon>
        <taxon>Insecta</taxon>
        <taxon>Pterygota</taxon>
        <taxon>Neoptera</taxon>
        <taxon>Endopterygota</taxon>
        <taxon>Coleoptera</taxon>
        <taxon>Polyphaga</taxon>
        <taxon>Elateriformia</taxon>
        <taxon>Elateroidea</taxon>
        <taxon>Lampyridae</taxon>
        <taxon>Lampyrinae</taxon>
        <taxon>Pyrocoelia</taxon>
    </lineage>
</organism>
<dbReference type="AlphaFoldDB" id="A0AAN7VH62"/>
<evidence type="ECO:0000256" key="1">
    <source>
        <dbReference type="ARBA" id="ARBA00004127"/>
    </source>
</evidence>
<sequence>MDLTSIKRKIEWFFGFEFKNFSSFENFVSFMYEPRNPSSLGVMRILFGLLMVMDTLFERNGLHILYRWGNSDDCHFPLFPQMKPPNFFMIAIIYGIMFAGAIGIMLGYKFRLSTISFGIPYWYLLLLDKTYWNNHSYLFGLVAILLIGSSANHSFSIDSLFNTKLKNAPVPFWNYFILRFQFFILYFMAGLKKIDMEWLFGYSMNDMGDHWVFQPFKLVLSTEQIDYIVIHLIGLIIDLTIGFWLLSPILRSYAMCFCTSFHFMNSRLFSIGMFPYVCIATTPIFCNDDWPENFQRKFKFRFSPTVSNKYKEKNVKMNWKQHTVTKFLLLYCCVQFLLPYSHSITKGFNNWTNGLYGYSWDMMVHSWNTALVVIRIVDNDSKKEYFMDPEVWTQNQRWNKHADMCLQYAQCLQKNLNQIREESFTESLSNNISIYIDVWCSLNGRFQQRMFNPNYDLLKANWSPFTKVEWLLPLMVESSEFRNKLPEIENHIYSWSKYSEVMFVADFPGMLLENYLPTDLVNVTLTVLSGKVIYETENCEQTSPTYVQLVEGSYHDIATGYFHKIHTNGIQPSLYMYTFINQTKEKLEDMD</sequence>
<evidence type="ECO:0000313" key="10">
    <source>
        <dbReference type="Proteomes" id="UP001329430"/>
    </source>
</evidence>
<feature type="transmembrane region" description="Helical" evidence="7">
    <location>
        <begin position="172"/>
        <end position="189"/>
    </location>
</feature>
<proteinExistence type="predicted"/>
<keyword evidence="2 7" id="KW-0812">Transmembrane</keyword>
<dbReference type="InterPro" id="IPR053934">
    <property type="entry name" value="HTTM_dom"/>
</dbReference>
<dbReference type="GO" id="GO:0012505">
    <property type="term" value="C:endomembrane system"/>
    <property type="evidence" value="ECO:0007669"/>
    <property type="project" value="UniProtKB-SubCell"/>
</dbReference>
<keyword evidence="10" id="KW-1185">Reference proteome</keyword>
<feature type="domain" description="HTTM-like" evidence="8">
    <location>
        <begin position="32"/>
        <end position="290"/>
    </location>
</feature>
<feature type="transmembrane region" description="Helical" evidence="7">
    <location>
        <begin position="130"/>
        <end position="151"/>
    </location>
</feature>
<dbReference type="InterPro" id="IPR007782">
    <property type="entry name" value="VKG_COase"/>
</dbReference>
<protein>
    <recommendedName>
        <fullName evidence="8">HTTM-like domain-containing protein</fullName>
    </recommendedName>
</protein>
<dbReference type="InterPro" id="IPR011020">
    <property type="entry name" value="HTTM-like"/>
</dbReference>
<comment type="subcellular location">
    <subcellularLocation>
        <location evidence="1">Endomembrane system</location>
        <topology evidence="1">Multi-pass membrane protein</topology>
    </subcellularLocation>
</comment>
<keyword evidence="4 7" id="KW-0472">Membrane</keyword>
<keyword evidence="3 7" id="KW-1133">Transmembrane helix</keyword>
<evidence type="ECO:0000256" key="4">
    <source>
        <dbReference type="ARBA" id="ARBA00023136"/>
    </source>
</evidence>
<feature type="transmembrane region" description="Helical" evidence="7">
    <location>
        <begin position="268"/>
        <end position="285"/>
    </location>
</feature>
<name>A0AAN7VH62_9COLE</name>
<dbReference type="SMART" id="SM00752">
    <property type="entry name" value="HTTM"/>
    <property type="match status" value="1"/>
</dbReference>
<evidence type="ECO:0000313" key="9">
    <source>
        <dbReference type="EMBL" id="KAK5646093.1"/>
    </source>
</evidence>
<feature type="transmembrane region" description="Helical" evidence="7">
    <location>
        <begin position="87"/>
        <end position="110"/>
    </location>
</feature>
<dbReference type="GO" id="GO:0019842">
    <property type="term" value="F:vitamin binding"/>
    <property type="evidence" value="ECO:0007669"/>
    <property type="project" value="TreeGrafter"/>
</dbReference>
<dbReference type="GO" id="GO:0008488">
    <property type="term" value="F:gamma-glutamyl carboxylase activity"/>
    <property type="evidence" value="ECO:0007669"/>
    <property type="project" value="InterPro"/>
</dbReference>
<evidence type="ECO:0000256" key="2">
    <source>
        <dbReference type="ARBA" id="ARBA00022692"/>
    </source>
</evidence>
<dbReference type="EMBL" id="JAVRBK010000003">
    <property type="protein sequence ID" value="KAK5646093.1"/>
    <property type="molecule type" value="Genomic_DNA"/>
</dbReference>
<dbReference type="Pfam" id="PF22777">
    <property type="entry name" value="VKGC_lumenal_dom"/>
    <property type="match status" value="1"/>
</dbReference>
<dbReference type="Proteomes" id="UP001329430">
    <property type="component" value="Chromosome 3"/>
</dbReference>
<evidence type="ECO:0000256" key="7">
    <source>
        <dbReference type="SAM" id="Phobius"/>
    </source>
</evidence>
<feature type="transmembrane region" description="Helical" evidence="7">
    <location>
        <begin position="38"/>
        <end position="57"/>
    </location>
</feature>
<evidence type="ECO:0000256" key="6">
    <source>
        <dbReference type="ARBA" id="ARBA00023239"/>
    </source>
</evidence>
<dbReference type="InterPro" id="IPR053935">
    <property type="entry name" value="VKGC_lumenal_dom"/>
</dbReference>
<keyword evidence="5" id="KW-1015">Disulfide bond</keyword>
<evidence type="ECO:0000256" key="3">
    <source>
        <dbReference type="ARBA" id="ARBA00022989"/>
    </source>
</evidence>
<accession>A0AAN7VH62</accession>
<evidence type="ECO:0000259" key="8">
    <source>
        <dbReference type="SMART" id="SM00752"/>
    </source>
</evidence>
<gene>
    <name evidence="9" type="ORF">RI129_004557</name>
</gene>
<dbReference type="PANTHER" id="PTHR12639:SF6">
    <property type="entry name" value="VITAMIN K-DEPENDENT GAMMA-CARBOXYLASE"/>
    <property type="match status" value="1"/>
</dbReference>
<evidence type="ECO:0000256" key="5">
    <source>
        <dbReference type="ARBA" id="ARBA00023157"/>
    </source>
</evidence>
<feature type="transmembrane region" description="Helical" evidence="7">
    <location>
        <begin position="227"/>
        <end position="247"/>
    </location>
</feature>
<reference evidence="9 10" key="1">
    <citation type="journal article" date="2024" name="Insects">
        <title>An Improved Chromosome-Level Genome Assembly of the Firefly Pyrocoelia pectoralis.</title>
        <authorList>
            <person name="Fu X."/>
            <person name="Meyer-Rochow V.B."/>
            <person name="Ballantyne L."/>
            <person name="Zhu X."/>
        </authorList>
    </citation>
    <scope>NUCLEOTIDE SEQUENCE [LARGE SCALE GENOMIC DNA]</scope>
    <source>
        <strain evidence="9">XCY_ONT2</strain>
    </source>
</reference>
<dbReference type="Pfam" id="PF05090">
    <property type="entry name" value="HTTM"/>
    <property type="match status" value="1"/>
</dbReference>
<comment type="caution">
    <text evidence="9">The sequence shown here is derived from an EMBL/GenBank/DDBJ whole genome shotgun (WGS) entry which is preliminary data.</text>
</comment>
<keyword evidence="6" id="KW-0456">Lyase</keyword>